<sequence>MSYSGDGEGWQHFDVTYPEFAAEERNIRVALCTDGFSPFGQLGVVIFLACDNMHDLDQKNYPPDLHIWDALEEVEDGRTKGRRLGFGTRTQSTVFNPVPQSFYARSDLSVVDLATKDLLAIEVEKRKALEEEITVLRTNQVAQDSSYNELRQMMLTLQNQVDQNVIGGSSSAVHPDK</sequence>
<evidence type="ECO:0000313" key="1">
    <source>
        <dbReference type="EMBL" id="GAA0163093.1"/>
    </source>
</evidence>
<protein>
    <submittedName>
        <fullName evidence="1">Uncharacterized protein</fullName>
    </submittedName>
</protein>
<accession>A0AAV3QIX3</accession>
<dbReference type="AlphaFoldDB" id="A0AAV3QIX3"/>
<keyword evidence="2" id="KW-1185">Reference proteome</keyword>
<dbReference type="EMBL" id="BAABME010004654">
    <property type="protein sequence ID" value="GAA0163093.1"/>
    <property type="molecule type" value="Genomic_DNA"/>
</dbReference>
<evidence type="ECO:0000313" key="2">
    <source>
        <dbReference type="Proteomes" id="UP001454036"/>
    </source>
</evidence>
<name>A0AAV3QIX3_LITER</name>
<proteinExistence type="predicted"/>
<comment type="caution">
    <text evidence="1">The sequence shown here is derived from an EMBL/GenBank/DDBJ whole genome shotgun (WGS) entry which is preliminary data.</text>
</comment>
<dbReference type="InterPro" id="IPR004242">
    <property type="entry name" value="Transposase_21"/>
</dbReference>
<reference evidence="1 2" key="1">
    <citation type="submission" date="2024-01" db="EMBL/GenBank/DDBJ databases">
        <title>The complete chloroplast genome sequence of Lithospermum erythrorhizon: insights into the phylogenetic relationship among Boraginaceae species and the maternal lineages of purple gromwells.</title>
        <authorList>
            <person name="Okada T."/>
            <person name="Watanabe K."/>
        </authorList>
    </citation>
    <scope>NUCLEOTIDE SEQUENCE [LARGE SCALE GENOMIC DNA]</scope>
</reference>
<dbReference type="Proteomes" id="UP001454036">
    <property type="component" value="Unassembled WGS sequence"/>
</dbReference>
<organism evidence="1 2">
    <name type="scientific">Lithospermum erythrorhizon</name>
    <name type="common">Purple gromwell</name>
    <name type="synonym">Lithospermum officinale var. erythrorhizon</name>
    <dbReference type="NCBI Taxonomy" id="34254"/>
    <lineage>
        <taxon>Eukaryota</taxon>
        <taxon>Viridiplantae</taxon>
        <taxon>Streptophyta</taxon>
        <taxon>Embryophyta</taxon>
        <taxon>Tracheophyta</taxon>
        <taxon>Spermatophyta</taxon>
        <taxon>Magnoliopsida</taxon>
        <taxon>eudicotyledons</taxon>
        <taxon>Gunneridae</taxon>
        <taxon>Pentapetalae</taxon>
        <taxon>asterids</taxon>
        <taxon>lamiids</taxon>
        <taxon>Boraginales</taxon>
        <taxon>Boraginaceae</taxon>
        <taxon>Boraginoideae</taxon>
        <taxon>Lithospermeae</taxon>
        <taxon>Lithospermum</taxon>
    </lineage>
</organism>
<gene>
    <name evidence="1" type="ORF">LIER_19047</name>
</gene>
<dbReference type="Pfam" id="PF02992">
    <property type="entry name" value="Transposase_21"/>
    <property type="match status" value="1"/>
</dbReference>